<dbReference type="STRING" id="1379.HMPREF3186_00903"/>
<dbReference type="GO" id="GO:0044341">
    <property type="term" value="P:sodium-dependent phosphate transport"/>
    <property type="evidence" value="ECO:0007669"/>
    <property type="project" value="InterPro"/>
</dbReference>
<dbReference type="SUPFAM" id="SSF109755">
    <property type="entry name" value="PhoU-like"/>
    <property type="match status" value="1"/>
</dbReference>
<feature type="transmembrane region" description="Helical" evidence="6">
    <location>
        <begin position="213"/>
        <end position="237"/>
    </location>
</feature>
<gene>
    <name evidence="8" type="ORF">HMPREF3186_00903</name>
</gene>
<evidence type="ECO:0000313" key="9">
    <source>
        <dbReference type="Proteomes" id="UP000070355"/>
    </source>
</evidence>
<feature type="transmembrane region" description="Helical" evidence="6">
    <location>
        <begin position="249"/>
        <end position="273"/>
    </location>
</feature>
<comment type="caution">
    <text evidence="8">The sequence shown here is derived from an EMBL/GenBank/DDBJ whole genome shotgun (WGS) entry which is preliminary data.</text>
</comment>
<protein>
    <submittedName>
        <fullName evidence="8">Na/Pi-cotransporter II-like protein</fullName>
    </submittedName>
</protein>
<feature type="transmembrane region" description="Helical" evidence="6">
    <location>
        <begin position="6"/>
        <end position="27"/>
    </location>
</feature>
<evidence type="ECO:0000256" key="6">
    <source>
        <dbReference type="SAM" id="Phobius"/>
    </source>
</evidence>
<evidence type="ECO:0000256" key="1">
    <source>
        <dbReference type="ARBA" id="ARBA00004651"/>
    </source>
</evidence>
<dbReference type="Pfam" id="PF01895">
    <property type="entry name" value="PhoU"/>
    <property type="match status" value="2"/>
</dbReference>
<dbReference type="NCBIfam" id="NF037997">
    <property type="entry name" value="Na_Pi_symport"/>
    <property type="match status" value="1"/>
</dbReference>
<evidence type="ECO:0000256" key="5">
    <source>
        <dbReference type="ARBA" id="ARBA00023136"/>
    </source>
</evidence>
<accession>A0A133ZXD9</accession>
<dbReference type="GO" id="GO:0005436">
    <property type="term" value="F:sodium:phosphate symporter activity"/>
    <property type="evidence" value="ECO:0007669"/>
    <property type="project" value="InterPro"/>
</dbReference>
<evidence type="ECO:0000256" key="3">
    <source>
        <dbReference type="ARBA" id="ARBA00022692"/>
    </source>
</evidence>
<dbReference type="EMBL" id="LSDC01000060">
    <property type="protein sequence ID" value="KXB60107.1"/>
    <property type="molecule type" value="Genomic_DNA"/>
</dbReference>
<reference evidence="9" key="1">
    <citation type="submission" date="2016-01" db="EMBL/GenBank/DDBJ databases">
        <authorList>
            <person name="Mitreva M."/>
            <person name="Pepin K.H."/>
            <person name="Mihindukulasuriya K.A."/>
            <person name="Fulton R."/>
            <person name="Fronick C."/>
            <person name="O'Laughlin M."/>
            <person name="Miner T."/>
            <person name="Herter B."/>
            <person name="Rosa B.A."/>
            <person name="Cordes M."/>
            <person name="Tomlinson C."/>
            <person name="Wollam A."/>
            <person name="Palsikar V.B."/>
            <person name="Mardis E.R."/>
            <person name="Wilson R.K."/>
        </authorList>
    </citation>
    <scope>NUCLEOTIDE SEQUENCE [LARGE SCALE GENOMIC DNA]</scope>
    <source>
        <strain evidence="9">DNF01167</strain>
    </source>
</reference>
<feature type="domain" description="PhoU" evidence="7">
    <location>
        <begin position="351"/>
        <end position="433"/>
    </location>
</feature>
<keyword evidence="3 6" id="KW-0812">Transmembrane</keyword>
<dbReference type="PANTHER" id="PTHR10010">
    <property type="entry name" value="SOLUTE CARRIER FAMILY 34 SODIUM PHOSPHATE , MEMBER 2-RELATED"/>
    <property type="match status" value="1"/>
</dbReference>
<comment type="subcellular location">
    <subcellularLocation>
        <location evidence="1">Cell membrane</location>
        <topology evidence="1">Multi-pass membrane protein</topology>
    </subcellularLocation>
</comment>
<dbReference type="InterPro" id="IPR038078">
    <property type="entry name" value="PhoU-like_sf"/>
</dbReference>
<feature type="transmembrane region" description="Helical" evidence="6">
    <location>
        <begin position="176"/>
        <end position="201"/>
    </location>
</feature>
<feature type="transmembrane region" description="Helical" evidence="6">
    <location>
        <begin position="293"/>
        <end position="315"/>
    </location>
</feature>
<feature type="transmembrane region" description="Helical" evidence="6">
    <location>
        <begin position="135"/>
        <end position="155"/>
    </location>
</feature>
<feature type="transmembrane region" description="Helical" evidence="6">
    <location>
        <begin position="48"/>
        <end position="81"/>
    </location>
</feature>
<evidence type="ECO:0000313" key="8">
    <source>
        <dbReference type="EMBL" id="KXB60107.1"/>
    </source>
</evidence>
<dbReference type="PATRIC" id="fig|1379.3.peg.885"/>
<proteinExistence type="predicted"/>
<dbReference type="PANTHER" id="PTHR10010:SF46">
    <property type="entry name" value="SODIUM-DEPENDENT PHOSPHATE TRANSPORT PROTEIN 2B"/>
    <property type="match status" value="1"/>
</dbReference>
<name>A0A133ZXD9_9BACL</name>
<feature type="transmembrane region" description="Helical" evidence="6">
    <location>
        <begin position="112"/>
        <end position="129"/>
    </location>
</feature>
<dbReference type="RefSeq" id="WP_060914081.1">
    <property type="nucleotide sequence ID" value="NZ_JAGZGJ010000038.1"/>
</dbReference>
<dbReference type="Pfam" id="PF02690">
    <property type="entry name" value="Na_Pi_cotrans"/>
    <property type="match status" value="2"/>
</dbReference>
<dbReference type="InterPro" id="IPR004633">
    <property type="entry name" value="NaPi_cotrn-rel/YqeW-like"/>
</dbReference>
<organism evidence="8 9">
    <name type="scientific">Gemella haemolysans</name>
    <dbReference type="NCBI Taxonomy" id="1379"/>
    <lineage>
        <taxon>Bacteria</taxon>
        <taxon>Bacillati</taxon>
        <taxon>Bacillota</taxon>
        <taxon>Bacilli</taxon>
        <taxon>Bacillales</taxon>
        <taxon>Gemellaceae</taxon>
        <taxon>Gemella</taxon>
    </lineage>
</organism>
<keyword evidence="5 6" id="KW-0472">Membrane</keyword>
<dbReference type="NCBIfam" id="TIGR00704">
    <property type="entry name" value="NaPi_cotrn_rel"/>
    <property type="match status" value="1"/>
</dbReference>
<evidence type="ECO:0000256" key="2">
    <source>
        <dbReference type="ARBA" id="ARBA00022475"/>
    </source>
</evidence>
<dbReference type="GO" id="GO:0005886">
    <property type="term" value="C:plasma membrane"/>
    <property type="evidence" value="ECO:0007669"/>
    <property type="project" value="UniProtKB-SubCell"/>
</dbReference>
<dbReference type="Proteomes" id="UP000070355">
    <property type="component" value="Unassembled WGS sequence"/>
</dbReference>
<evidence type="ECO:0000256" key="4">
    <source>
        <dbReference type="ARBA" id="ARBA00022989"/>
    </source>
</evidence>
<dbReference type="OrthoDB" id="9763003at2"/>
<sequence>MSALWQEILFSFLGGLGLFLFSIKYMGDGLQLIAGEKMRYVLDKYTSKPLMAVLAGIIVTILIQSSTGTIVITISLVGAGLLKTRQAIAIVMGSNIGTTLTSFIIGFNISKYALPLIFLGAAFLFFTRAKIVNNIGRVIFGFGGIFYALKMMSTAMGPMRDMSWFQNVLAHINDSAVVGVGVGTFLTVLIQSSAATIAILQNLYADGALSLQGALPVLFGDNIGTAITTAALAMVGSNIAAKRVAASHVLFNVIGTVICLIALVPYGAFIQFLETTLGLEPKMTIASAHGTFNILNTFIQFPFISLLVVLVTKLIPGEDEQIKYSAQYLDKSLIVSAPAVALGQVQKEFVEMLILSKKSLRNSVEYFMNRDEQLREKGETYEDAINNFDEQMTDYLTLLFREKLSPKEGLIASTLLDGTRDVERIGDHARDIVLSVDYQIRKKLKFSDTARAEVQEMYDLCNDVILKTIKSLEENNIALAGAALAACENIYALEKNARKQHIQRMKDGICEIPAGVVYMDLIQHFTRIAEHVRNILEKEIQGNI</sequence>
<feature type="domain" description="PhoU" evidence="7">
    <location>
        <begin position="455"/>
        <end position="537"/>
    </location>
</feature>
<dbReference type="AlphaFoldDB" id="A0A133ZXD9"/>
<keyword evidence="4 6" id="KW-1133">Transmembrane helix</keyword>
<evidence type="ECO:0000259" key="7">
    <source>
        <dbReference type="Pfam" id="PF01895"/>
    </source>
</evidence>
<dbReference type="InterPro" id="IPR026022">
    <property type="entry name" value="PhoU_dom"/>
</dbReference>
<dbReference type="InterPro" id="IPR003841">
    <property type="entry name" value="Na/Pi_transpt"/>
</dbReference>
<keyword evidence="2" id="KW-1003">Cell membrane</keyword>
<dbReference type="Gene3D" id="1.20.58.220">
    <property type="entry name" value="Phosphate transport system protein phou homolog 2, domain 2"/>
    <property type="match status" value="1"/>
</dbReference>